<proteinExistence type="predicted"/>
<dbReference type="RefSeq" id="WP_149403028.1">
    <property type="nucleotide sequence ID" value="NZ_BIXY01000060.1"/>
</dbReference>
<organism evidence="1 2">
    <name type="scientific">Dictyobacter arantiisoli</name>
    <dbReference type="NCBI Taxonomy" id="2014874"/>
    <lineage>
        <taxon>Bacteria</taxon>
        <taxon>Bacillati</taxon>
        <taxon>Chloroflexota</taxon>
        <taxon>Ktedonobacteria</taxon>
        <taxon>Ktedonobacterales</taxon>
        <taxon>Dictyobacteraceae</taxon>
        <taxon>Dictyobacter</taxon>
    </lineage>
</organism>
<dbReference type="SUPFAM" id="SSF89372">
    <property type="entry name" value="Fucose-specific lectin"/>
    <property type="match status" value="1"/>
</dbReference>
<name>A0A5A5TG42_9CHLR</name>
<dbReference type="OrthoDB" id="223410at2"/>
<gene>
    <name evidence="1" type="ORF">KDI_36900</name>
</gene>
<reference evidence="1 2" key="1">
    <citation type="submission" date="2019-01" db="EMBL/GenBank/DDBJ databases">
        <title>Draft genome sequence of Dictyobacter sp. Uno17.</title>
        <authorList>
            <person name="Wang C.M."/>
            <person name="Zheng Y."/>
            <person name="Sakai Y."/>
            <person name="Abe K."/>
            <person name="Yokota A."/>
            <person name="Yabe S."/>
        </authorList>
    </citation>
    <scope>NUCLEOTIDE SEQUENCE [LARGE SCALE GENOMIC DNA]</scope>
    <source>
        <strain evidence="1 2">Uno17</strain>
    </source>
</reference>
<keyword evidence="2" id="KW-1185">Reference proteome</keyword>
<evidence type="ECO:0000313" key="2">
    <source>
        <dbReference type="Proteomes" id="UP000322530"/>
    </source>
</evidence>
<dbReference type="Pfam" id="PF15892">
    <property type="entry name" value="BNR_4"/>
    <property type="match status" value="1"/>
</dbReference>
<protein>
    <recommendedName>
        <fullName evidence="3">BNR repeat-containing family member</fullName>
    </recommendedName>
</protein>
<accession>A0A5A5TG42</accession>
<evidence type="ECO:0008006" key="3">
    <source>
        <dbReference type="Google" id="ProtNLM"/>
    </source>
</evidence>
<dbReference type="Proteomes" id="UP000322530">
    <property type="component" value="Unassembled WGS sequence"/>
</dbReference>
<comment type="caution">
    <text evidence="1">The sequence shown here is derived from an EMBL/GenBank/DDBJ whole genome shotgun (WGS) entry which is preliminary data.</text>
</comment>
<evidence type="ECO:0000313" key="1">
    <source>
        <dbReference type="EMBL" id="GCF10126.1"/>
    </source>
</evidence>
<dbReference type="Gene3D" id="2.115.10.20">
    <property type="entry name" value="Glycosyl hydrolase domain, family 43"/>
    <property type="match status" value="1"/>
</dbReference>
<dbReference type="InterPro" id="IPR023296">
    <property type="entry name" value="Glyco_hydro_beta-prop_sf"/>
</dbReference>
<dbReference type="EMBL" id="BIXY01000060">
    <property type="protein sequence ID" value="GCF10126.1"/>
    <property type="molecule type" value="Genomic_DNA"/>
</dbReference>
<sequence length="454" mass="52421">MLLKSKVTLLREHSTYTRARFHTVEENLDQDKGLVIAPVWSVHMTGAPVLLTADQYQYVAYFDQDEYLTVAQRSLDTSIWKICRLADIQSNWETGVHHAIALQIDRQQMIHVMGAMHAEPLKYYRMTRAHDMASFQRYPQMLDHDETSVSYPRFFRDGVDALYVTYRDGRSGNGNQFINRYDEEAGRWIRVMSEPLLDGTALDMSAYINGPHVGPDGFFHLLWMWRNTPDVLTNHDLCYARSRDLMHWETITGTALTLPITLHTDGVIVDPVPVQSGLVNTTYTLSFDAQQRPLISYHKYDQDGNSQIYLARYTSEQWQIEPATRWSYRWQFGGTGAIPEDVHIDPVTVGLDGTLWLHYNHNLYGEGMINLDAQTLQPLHPSAPVLMPRAWLESYSQPLSPFTARPMTVDWIADTGRSEQEYVLRWEHGPINNDRPVAQPWPAPTLLRLYQHDR</sequence>
<dbReference type="AlphaFoldDB" id="A0A5A5TG42"/>